<feature type="chain" id="PRO_5041984695" evidence="1">
    <location>
        <begin position="17"/>
        <end position="367"/>
    </location>
</feature>
<evidence type="ECO:0000313" key="2">
    <source>
        <dbReference type="EMBL" id="KAK2757444.1"/>
    </source>
</evidence>
<dbReference type="EMBL" id="VYYT01000200">
    <property type="protein sequence ID" value="KAK2757444.1"/>
    <property type="molecule type" value="Genomic_DNA"/>
</dbReference>
<dbReference type="AlphaFoldDB" id="A0AAD9YE23"/>
<dbReference type="Proteomes" id="UP001281614">
    <property type="component" value="Unassembled WGS sequence"/>
</dbReference>
<gene>
    <name evidence="2" type="ORF">CKAH01_05701</name>
</gene>
<feature type="signal peptide" evidence="1">
    <location>
        <begin position="1"/>
        <end position="16"/>
    </location>
</feature>
<protein>
    <submittedName>
        <fullName evidence="2">Uncharacterized protein</fullName>
    </submittedName>
</protein>
<organism evidence="2 3">
    <name type="scientific">Colletotrichum kahawae</name>
    <name type="common">Coffee berry disease fungus</name>
    <dbReference type="NCBI Taxonomy" id="34407"/>
    <lineage>
        <taxon>Eukaryota</taxon>
        <taxon>Fungi</taxon>
        <taxon>Dikarya</taxon>
        <taxon>Ascomycota</taxon>
        <taxon>Pezizomycotina</taxon>
        <taxon>Sordariomycetes</taxon>
        <taxon>Hypocreomycetidae</taxon>
        <taxon>Glomerellales</taxon>
        <taxon>Glomerellaceae</taxon>
        <taxon>Colletotrichum</taxon>
        <taxon>Colletotrichum gloeosporioides species complex</taxon>
    </lineage>
</organism>
<proteinExistence type="predicted"/>
<keyword evidence="1" id="KW-0732">Signal</keyword>
<name>A0AAD9YE23_COLKA</name>
<reference evidence="2" key="1">
    <citation type="submission" date="2023-02" db="EMBL/GenBank/DDBJ databases">
        <title>Colletotrichum kahawae CIFC_Que2 genome sequencing and assembly.</title>
        <authorList>
            <person name="Baroncelli R."/>
        </authorList>
    </citation>
    <scope>NUCLEOTIDE SEQUENCE</scope>
    <source>
        <strain evidence="2">CIFC_Que2</strain>
    </source>
</reference>
<evidence type="ECO:0000256" key="1">
    <source>
        <dbReference type="SAM" id="SignalP"/>
    </source>
</evidence>
<sequence length="367" mass="40363">MLRLLSLALAISHVQARVVTRLDSSQDTATPLFTKEVEGNLTTYKPYDVFDYNHWTPESTLYDGLPMLEKQVTVDGKQLTYQDFNVSALTTEQFKTHYMNLPEYFDAKGNFIPTDAEVKTFQYVDSLIAHADDPDAAIDIPTSHVSKRAFPDMCFYDDRLRCSSSCTNLISRGVRQSFNNNVYGYYHYVSDAQCGTGSVTKTVSVTHVSGVTIGGTGQIPGFGKGWTKAASTFFSTFGLSIGHTPDSVTTGISYSGTCGAFNVCFLWERPHFSVDKGVVVTQHIDVNSKRACTNPTVTPYEVHVMHESGDAGGSSTLTYFLVVLVSKDQSTNLFITDSHGMCYSMGNHGCGSKTLASDQLQRCPNNY</sequence>
<keyword evidence="3" id="KW-1185">Reference proteome</keyword>
<evidence type="ECO:0000313" key="3">
    <source>
        <dbReference type="Proteomes" id="UP001281614"/>
    </source>
</evidence>
<accession>A0AAD9YE23</accession>
<comment type="caution">
    <text evidence="2">The sequence shown here is derived from an EMBL/GenBank/DDBJ whole genome shotgun (WGS) entry which is preliminary data.</text>
</comment>